<dbReference type="CTD" id="20251684"/>
<comment type="similarity">
    <text evidence="1">Belongs to the FAM154 family.</text>
</comment>
<accession>V4AMY9</accession>
<feature type="compositionally biased region" description="Polar residues" evidence="2">
    <location>
        <begin position="157"/>
        <end position="166"/>
    </location>
</feature>
<name>V4AMY9_LOTGI</name>
<dbReference type="HOGENOM" id="CLU_835690_0_0_1"/>
<evidence type="ECO:0000313" key="3">
    <source>
        <dbReference type="EMBL" id="ESP05529.1"/>
    </source>
</evidence>
<gene>
    <name evidence="3" type="ORF">LOTGIDRAFT_63801</name>
</gene>
<dbReference type="GO" id="GO:0005814">
    <property type="term" value="C:centriole"/>
    <property type="evidence" value="ECO:0007669"/>
    <property type="project" value="TreeGrafter"/>
</dbReference>
<dbReference type="RefSeq" id="XP_009044074.1">
    <property type="nucleotide sequence ID" value="XM_009045826.1"/>
</dbReference>
<feature type="compositionally biased region" description="Polar residues" evidence="2">
    <location>
        <begin position="87"/>
        <end position="99"/>
    </location>
</feature>
<feature type="compositionally biased region" description="Polar residues" evidence="2">
    <location>
        <begin position="317"/>
        <end position="333"/>
    </location>
</feature>
<dbReference type="GO" id="GO:0036126">
    <property type="term" value="C:sperm flagellum"/>
    <property type="evidence" value="ECO:0007669"/>
    <property type="project" value="TreeGrafter"/>
</dbReference>
<evidence type="ECO:0000256" key="2">
    <source>
        <dbReference type="SAM" id="MobiDB-lite"/>
    </source>
</evidence>
<evidence type="ECO:0000313" key="4">
    <source>
        <dbReference type="Proteomes" id="UP000030746"/>
    </source>
</evidence>
<proteinExistence type="inferred from homology"/>
<feature type="region of interest" description="Disordered" evidence="2">
    <location>
        <begin position="303"/>
        <end position="333"/>
    </location>
</feature>
<dbReference type="STRING" id="225164.V4AMY9"/>
<dbReference type="AlphaFoldDB" id="V4AMY9"/>
<dbReference type="GO" id="GO:0036064">
    <property type="term" value="C:ciliary basal body"/>
    <property type="evidence" value="ECO:0007669"/>
    <property type="project" value="TreeGrafter"/>
</dbReference>
<feature type="region of interest" description="Disordered" evidence="2">
    <location>
        <begin position="1"/>
        <end position="288"/>
    </location>
</feature>
<dbReference type="EMBL" id="KB199650">
    <property type="protein sequence ID" value="ESP05529.1"/>
    <property type="molecule type" value="Genomic_DNA"/>
</dbReference>
<evidence type="ECO:0000256" key="1">
    <source>
        <dbReference type="ARBA" id="ARBA00008738"/>
    </source>
</evidence>
<reference evidence="3 4" key="1">
    <citation type="journal article" date="2013" name="Nature">
        <title>Insights into bilaterian evolution from three spiralian genomes.</title>
        <authorList>
            <person name="Simakov O."/>
            <person name="Marletaz F."/>
            <person name="Cho S.J."/>
            <person name="Edsinger-Gonzales E."/>
            <person name="Havlak P."/>
            <person name="Hellsten U."/>
            <person name="Kuo D.H."/>
            <person name="Larsson T."/>
            <person name="Lv J."/>
            <person name="Arendt D."/>
            <person name="Savage R."/>
            <person name="Osoegawa K."/>
            <person name="de Jong P."/>
            <person name="Grimwood J."/>
            <person name="Chapman J.A."/>
            <person name="Shapiro H."/>
            <person name="Aerts A."/>
            <person name="Otillar R.P."/>
            <person name="Terry A.Y."/>
            <person name="Boore J.L."/>
            <person name="Grigoriev I.V."/>
            <person name="Lindberg D.R."/>
            <person name="Seaver E.C."/>
            <person name="Weisblat D.A."/>
            <person name="Putnam N.H."/>
            <person name="Rokhsar D.S."/>
        </authorList>
    </citation>
    <scope>NUCLEOTIDE SEQUENCE [LARGE SCALE GENOMIC DNA]</scope>
</reference>
<dbReference type="Proteomes" id="UP000030746">
    <property type="component" value="Unassembled WGS sequence"/>
</dbReference>
<dbReference type="GO" id="GO:0005879">
    <property type="term" value="C:axonemal microtubule"/>
    <property type="evidence" value="ECO:0007669"/>
    <property type="project" value="TreeGrafter"/>
</dbReference>
<feature type="non-terminal residue" evidence="3">
    <location>
        <position position="1"/>
    </location>
</feature>
<dbReference type="GeneID" id="20251684"/>
<dbReference type="PANTHER" id="PTHR31516:SF17">
    <property type="entry name" value="STABILIZER OF AXONEMAL MICROTUBULES 2"/>
    <property type="match status" value="1"/>
</dbReference>
<protein>
    <submittedName>
        <fullName evidence="3">Uncharacterized protein</fullName>
    </submittedName>
</protein>
<dbReference type="OrthoDB" id="365640at2759"/>
<sequence>YKEHPIQPKQKRKQDGYKPPTESMATSTSNKNDYPEHPAQKRQSFKPNGDALKSDDPFDGYTGYNDTYKEHPIQPKQQRKQDGYQPPTESMATSTSNKNDFPEHPAQKRQSFKPNGDALKSDDPFDGYTGYKDTYKEHPIQPKQKRKQDGYKPPTESMATSTSNKNDFPEHPAQKRQSFKPNGDALKSDDPFDGYTGYNDTYKEHPIQPKQQRKRDGYQPPTESMATSTSNKNDYPEHQAQKRQSFKPNGDALKSDDPFDGYTDSFTEVKPAPRSRREQEPYVPSSVKFEGMSTFKSDFIGREGKKRDSYRPPKVAFQSNVPFDGTTTASCDF</sequence>
<organism evidence="3 4">
    <name type="scientific">Lottia gigantea</name>
    <name type="common">Giant owl limpet</name>
    <dbReference type="NCBI Taxonomy" id="225164"/>
    <lineage>
        <taxon>Eukaryota</taxon>
        <taxon>Metazoa</taxon>
        <taxon>Spiralia</taxon>
        <taxon>Lophotrochozoa</taxon>
        <taxon>Mollusca</taxon>
        <taxon>Gastropoda</taxon>
        <taxon>Patellogastropoda</taxon>
        <taxon>Lottioidea</taxon>
        <taxon>Lottiidae</taxon>
        <taxon>Lottia</taxon>
    </lineage>
</organism>
<dbReference type="InterPro" id="IPR033336">
    <property type="entry name" value="SAXO1/2"/>
</dbReference>
<dbReference type="PANTHER" id="PTHR31516">
    <property type="entry name" value="STABILIZER OF AXONEMAL MICROTUBULES 2"/>
    <property type="match status" value="1"/>
</dbReference>
<feature type="compositionally biased region" description="Polar residues" evidence="2">
    <location>
        <begin position="221"/>
        <end position="233"/>
    </location>
</feature>
<dbReference type="OMA" id="NANSQGH"/>
<dbReference type="GO" id="GO:0008017">
    <property type="term" value="F:microtubule binding"/>
    <property type="evidence" value="ECO:0007669"/>
    <property type="project" value="InterPro"/>
</dbReference>
<dbReference type="Pfam" id="PF05217">
    <property type="entry name" value="SAXO1-2"/>
    <property type="match status" value="1"/>
</dbReference>
<keyword evidence="4" id="KW-1185">Reference proteome</keyword>
<feature type="compositionally biased region" description="Polar residues" evidence="2">
    <location>
        <begin position="23"/>
        <end position="32"/>
    </location>
</feature>
<feature type="non-terminal residue" evidence="3">
    <location>
        <position position="333"/>
    </location>
</feature>
<dbReference type="KEGG" id="lgi:LOTGIDRAFT_63801"/>